<dbReference type="InterPro" id="IPR002347">
    <property type="entry name" value="SDR_fam"/>
</dbReference>
<dbReference type="Proteomes" id="UP000277579">
    <property type="component" value="Unassembled WGS sequence"/>
</dbReference>
<dbReference type="NCBIfam" id="NF005559">
    <property type="entry name" value="PRK07231.1"/>
    <property type="match status" value="1"/>
</dbReference>
<evidence type="ECO:0000256" key="2">
    <source>
        <dbReference type="ARBA" id="ARBA00023002"/>
    </source>
</evidence>
<comment type="caution">
    <text evidence="3">The sequence shown here is derived from an EMBL/GenBank/DDBJ whole genome shotgun (WGS) entry which is preliminary data.</text>
</comment>
<evidence type="ECO:0000256" key="1">
    <source>
        <dbReference type="ARBA" id="ARBA00006484"/>
    </source>
</evidence>
<dbReference type="PANTHER" id="PTHR48107:SF16">
    <property type="entry name" value="NADPH-DEPENDENT ALDEHYDE REDUCTASE 1, CHLOROPLASTIC"/>
    <property type="match status" value="1"/>
</dbReference>
<evidence type="ECO:0000313" key="3">
    <source>
        <dbReference type="EMBL" id="RKS19144.1"/>
    </source>
</evidence>
<protein>
    <submittedName>
        <fullName evidence="3">3-oxoacyl-[acyl-carrier protein] reductase</fullName>
    </submittedName>
</protein>
<name>A0A495LZM5_9FLAO</name>
<dbReference type="FunFam" id="3.40.50.720:FF:000084">
    <property type="entry name" value="Short-chain dehydrogenase reductase"/>
    <property type="match status" value="1"/>
</dbReference>
<dbReference type="RefSeq" id="WP_121377376.1">
    <property type="nucleotide sequence ID" value="NZ_RBLC01000005.1"/>
</dbReference>
<sequence length="250" mass="26443">MKLKGKTAVVTGGARDIGREVAIKLAKEGANVVVNYYMSQEDGDTTLKLIEEVGGKAIIVQGDMTQQADIDLLVSETKKAFGEEVHVLVNVAGGLIARKTIEEMDVDFFDTMINVNFKSVFLVTKAFKPLMKAGASIINFASQAGRDGGGPGASLYASAKGAVMTYTRGLAKEFGPQGIRVNALCPGMIATAFHDTFTKPEVRVNVANGTPLRREGKASEVADLVAYLASDESSFLTGNNIDINGGLAFS</sequence>
<evidence type="ECO:0000313" key="4">
    <source>
        <dbReference type="Proteomes" id="UP000277579"/>
    </source>
</evidence>
<dbReference type="CDD" id="cd05233">
    <property type="entry name" value="SDR_c"/>
    <property type="match status" value="1"/>
</dbReference>
<dbReference type="PRINTS" id="PR00080">
    <property type="entry name" value="SDRFAMILY"/>
</dbReference>
<dbReference type="Pfam" id="PF13561">
    <property type="entry name" value="adh_short_C2"/>
    <property type="match status" value="1"/>
</dbReference>
<gene>
    <name evidence="3" type="ORF">CLV94_3095</name>
</gene>
<dbReference type="AlphaFoldDB" id="A0A495LZM5"/>
<dbReference type="OrthoDB" id="9803333at2"/>
<comment type="similarity">
    <text evidence="1">Belongs to the short-chain dehydrogenases/reductases (SDR) family.</text>
</comment>
<dbReference type="Gene3D" id="3.40.50.720">
    <property type="entry name" value="NAD(P)-binding Rossmann-like Domain"/>
    <property type="match status" value="1"/>
</dbReference>
<reference evidence="3 4" key="1">
    <citation type="submission" date="2018-10" db="EMBL/GenBank/DDBJ databases">
        <title>Genomic Encyclopedia of Archaeal and Bacterial Type Strains, Phase II (KMG-II): from individual species to whole genera.</title>
        <authorList>
            <person name="Goeker M."/>
        </authorList>
    </citation>
    <scope>NUCLEOTIDE SEQUENCE [LARGE SCALE GENOMIC DNA]</scope>
    <source>
        <strain evidence="3 4">DSM 29537</strain>
    </source>
</reference>
<proteinExistence type="inferred from homology"/>
<dbReference type="PANTHER" id="PTHR48107">
    <property type="entry name" value="NADPH-DEPENDENT ALDEHYDE REDUCTASE-LIKE PROTEIN, CHLOROPLASTIC-RELATED"/>
    <property type="match status" value="1"/>
</dbReference>
<organism evidence="3 4">
    <name type="scientific">Flavobacterium endophyticum</name>
    <dbReference type="NCBI Taxonomy" id="1540163"/>
    <lineage>
        <taxon>Bacteria</taxon>
        <taxon>Pseudomonadati</taxon>
        <taxon>Bacteroidota</taxon>
        <taxon>Flavobacteriia</taxon>
        <taxon>Flavobacteriales</taxon>
        <taxon>Flavobacteriaceae</taxon>
        <taxon>Flavobacterium</taxon>
    </lineage>
</organism>
<keyword evidence="4" id="KW-1185">Reference proteome</keyword>
<dbReference type="InterPro" id="IPR036291">
    <property type="entry name" value="NAD(P)-bd_dom_sf"/>
</dbReference>
<dbReference type="PRINTS" id="PR00081">
    <property type="entry name" value="GDHRDH"/>
</dbReference>
<dbReference type="GO" id="GO:0016614">
    <property type="term" value="F:oxidoreductase activity, acting on CH-OH group of donors"/>
    <property type="evidence" value="ECO:0007669"/>
    <property type="project" value="UniProtKB-ARBA"/>
</dbReference>
<keyword evidence="2" id="KW-0560">Oxidoreductase</keyword>
<accession>A0A495LZM5</accession>
<dbReference type="EMBL" id="RBLC01000005">
    <property type="protein sequence ID" value="RKS19144.1"/>
    <property type="molecule type" value="Genomic_DNA"/>
</dbReference>
<dbReference type="SUPFAM" id="SSF51735">
    <property type="entry name" value="NAD(P)-binding Rossmann-fold domains"/>
    <property type="match status" value="1"/>
</dbReference>